<evidence type="ECO:0000313" key="3">
    <source>
        <dbReference type="Proteomes" id="UP000663844"/>
    </source>
</evidence>
<dbReference type="EMBL" id="CAJOAZ010000067">
    <property type="protein sequence ID" value="CAF3515185.1"/>
    <property type="molecule type" value="Genomic_DNA"/>
</dbReference>
<reference evidence="2" key="1">
    <citation type="submission" date="2021-02" db="EMBL/GenBank/DDBJ databases">
        <authorList>
            <person name="Nowell W R."/>
        </authorList>
    </citation>
    <scope>NUCLEOTIDE SEQUENCE</scope>
</reference>
<organism evidence="2 3">
    <name type="scientific">Adineta steineri</name>
    <dbReference type="NCBI Taxonomy" id="433720"/>
    <lineage>
        <taxon>Eukaryota</taxon>
        <taxon>Metazoa</taxon>
        <taxon>Spiralia</taxon>
        <taxon>Gnathifera</taxon>
        <taxon>Rotifera</taxon>
        <taxon>Eurotatoria</taxon>
        <taxon>Bdelloidea</taxon>
        <taxon>Adinetida</taxon>
        <taxon>Adinetidae</taxon>
        <taxon>Adineta</taxon>
    </lineage>
</organism>
<evidence type="ECO:0000256" key="1">
    <source>
        <dbReference type="SAM" id="Phobius"/>
    </source>
</evidence>
<feature type="transmembrane region" description="Helical" evidence="1">
    <location>
        <begin position="20"/>
        <end position="38"/>
    </location>
</feature>
<keyword evidence="1" id="KW-0812">Transmembrane</keyword>
<dbReference type="Proteomes" id="UP000663844">
    <property type="component" value="Unassembled WGS sequence"/>
</dbReference>
<dbReference type="AlphaFoldDB" id="A0A818HV97"/>
<name>A0A818HV97_9BILA</name>
<comment type="caution">
    <text evidence="2">The sequence shown here is derived from an EMBL/GenBank/DDBJ whole genome shotgun (WGS) entry which is preliminary data.</text>
</comment>
<evidence type="ECO:0000313" key="2">
    <source>
        <dbReference type="EMBL" id="CAF3515185.1"/>
    </source>
</evidence>
<sequence length="44" mass="4892">LITGILLMLILPNSIEVAPLYGHHINMGYFLIGLGFFLKYTGNI</sequence>
<keyword evidence="1" id="KW-0472">Membrane</keyword>
<proteinExistence type="predicted"/>
<feature type="non-terminal residue" evidence="2">
    <location>
        <position position="1"/>
    </location>
</feature>
<accession>A0A818HV97</accession>
<protein>
    <submittedName>
        <fullName evidence="2">Uncharacterized protein</fullName>
    </submittedName>
</protein>
<gene>
    <name evidence="2" type="ORF">OXD698_LOCUS2109</name>
</gene>
<keyword evidence="1" id="KW-1133">Transmembrane helix</keyword>